<proteinExistence type="predicted"/>
<dbReference type="Proteomes" id="UP000188320">
    <property type="component" value="Unassembled WGS sequence"/>
</dbReference>
<organism evidence="6 7">
    <name type="scientific">Zancudomyces culisetae</name>
    <name type="common">Gut fungus</name>
    <name type="synonym">Smittium culisetae</name>
    <dbReference type="NCBI Taxonomy" id="1213189"/>
    <lineage>
        <taxon>Eukaryota</taxon>
        <taxon>Fungi</taxon>
        <taxon>Fungi incertae sedis</taxon>
        <taxon>Zoopagomycota</taxon>
        <taxon>Kickxellomycotina</taxon>
        <taxon>Harpellomycetes</taxon>
        <taxon>Harpellales</taxon>
        <taxon>Legeriomycetaceae</taxon>
        <taxon>Zancudomyces</taxon>
    </lineage>
</organism>
<dbReference type="Pfam" id="PF03669">
    <property type="entry name" value="ASTER"/>
    <property type="match status" value="1"/>
</dbReference>
<evidence type="ECO:0000256" key="2">
    <source>
        <dbReference type="ARBA" id="ARBA00022692"/>
    </source>
</evidence>
<dbReference type="EMBL" id="LSSK01001064">
    <property type="protein sequence ID" value="OMH80847.1"/>
    <property type="molecule type" value="Genomic_DNA"/>
</dbReference>
<dbReference type="OrthoDB" id="284718at2759"/>
<sequence length="108" mass="12097">MISRLAKMFPGDPKDHLKTTQLDSIPEPENTDVIFSTFSMVLSLITMVIRNKYVAWASMYCAMVAISTERYTAADKASIYTLFAFSIMSLVSTYTIEVMYVAGVLFGK</sequence>
<dbReference type="GO" id="GO:0005789">
    <property type="term" value="C:endoplasmic reticulum membrane"/>
    <property type="evidence" value="ECO:0007669"/>
    <property type="project" value="InterPro"/>
</dbReference>
<accession>A0A1R1PIR4</accession>
<evidence type="ECO:0008006" key="8">
    <source>
        <dbReference type="Google" id="ProtNLM"/>
    </source>
</evidence>
<comment type="caution">
    <text evidence="6">The sequence shown here is derived from an EMBL/GenBank/DDBJ whole genome shotgun (WGS) entry which is preliminary data.</text>
</comment>
<evidence type="ECO:0000313" key="7">
    <source>
        <dbReference type="Proteomes" id="UP000188320"/>
    </source>
</evidence>
<evidence type="ECO:0000256" key="4">
    <source>
        <dbReference type="ARBA" id="ARBA00023136"/>
    </source>
</evidence>
<comment type="subcellular location">
    <subcellularLocation>
        <location evidence="1">Membrane</location>
    </subcellularLocation>
</comment>
<name>A0A1R1PIR4_ZANCU</name>
<reference evidence="7" key="1">
    <citation type="submission" date="2017-01" db="EMBL/GenBank/DDBJ databases">
        <authorList>
            <person name="Wang Y."/>
            <person name="White M."/>
            <person name="Kvist S."/>
            <person name="Moncalvo J.-M."/>
        </authorList>
    </citation>
    <scope>NUCLEOTIDE SEQUENCE [LARGE SCALE GENOMIC DNA]</scope>
    <source>
        <strain evidence="7">COL-18-3</strain>
    </source>
</reference>
<dbReference type="GO" id="GO:0044183">
    <property type="term" value="F:protein folding chaperone"/>
    <property type="evidence" value="ECO:0007669"/>
    <property type="project" value="InterPro"/>
</dbReference>
<keyword evidence="3 5" id="KW-1133">Transmembrane helix</keyword>
<dbReference type="InterPro" id="IPR005351">
    <property type="entry name" value="ASTER"/>
</dbReference>
<dbReference type="GO" id="GO:0045048">
    <property type="term" value="P:protein insertion into ER membrane"/>
    <property type="evidence" value="ECO:0007669"/>
    <property type="project" value="InterPro"/>
</dbReference>
<evidence type="ECO:0000256" key="3">
    <source>
        <dbReference type="ARBA" id="ARBA00022989"/>
    </source>
</evidence>
<evidence type="ECO:0000313" key="6">
    <source>
        <dbReference type="EMBL" id="OMH80847.1"/>
    </source>
</evidence>
<keyword evidence="2 5" id="KW-0812">Transmembrane</keyword>
<evidence type="ECO:0000256" key="1">
    <source>
        <dbReference type="ARBA" id="ARBA00004370"/>
    </source>
</evidence>
<dbReference type="AlphaFoldDB" id="A0A1R1PIR4"/>
<protein>
    <recommendedName>
        <fullName evidence="8">Protein Asterix</fullName>
    </recommendedName>
</protein>
<gene>
    <name evidence="6" type="ORF">AX774_g5706</name>
</gene>
<evidence type="ECO:0000256" key="5">
    <source>
        <dbReference type="SAM" id="Phobius"/>
    </source>
</evidence>
<feature type="transmembrane region" description="Helical" evidence="5">
    <location>
        <begin position="79"/>
        <end position="106"/>
    </location>
</feature>
<keyword evidence="4 5" id="KW-0472">Membrane</keyword>
<keyword evidence="7" id="KW-1185">Reference proteome</keyword>